<dbReference type="AlphaFoldDB" id="A0A1P8WGQ7"/>
<evidence type="ECO:0000259" key="1">
    <source>
        <dbReference type="Pfam" id="PF00656"/>
    </source>
</evidence>
<name>A0A1P8WGQ7_9PLAN</name>
<dbReference type="EMBL" id="CP017641">
    <property type="protein sequence ID" value="APZ93234.1"/>
    <property type="molecule type" value="Genomic_DNA"/>
</dbReference>
<dbReference type="KEGG" id="fmr:Fuma_02851"/>
<organism evidence="2 3">
    <name type="scientific">Fuerstiella marisgermanici</name>
    <dbReference type="NCBI Taxonomy" id="1891926"/>
    <lineage>
        <taxon>Bacteria</taxon>
        <taxon>Pseudomonadati</taxon>
        <taxon>Planctomycetota</taxon>
        <taxon>Planctomycetia</taxon>
        <taxon>Planctomycetales</taxon>
        <taxon>Planctomycetaceae</taxon>
        <taxon>Fuerstiella</taxon>
    </lineage>
</organism>
<dbReference type="RefSeq" id="WP_077024722.1">
    <property type="nucleotide sequence ID" value="NZ_CP017641.1"/>
</dbReference>
<reference evidence="2 3" key="1">
    <citation type="journal article" date="2016" name="Front. Microbiol.">
        <title>Fuerstia marisgermanicae gen. nov., sp. nov., an Unusual Member of the Phylum Planctomycetes from the German Wadden Sea.</title>
        <authorList>
            <person name="Kohn T."/>
            <person name="Heuer A."/>
            <person name="Jogler M."/>
            <person name="Vollmers J."/>
            <person name="Boedeker C."/>
            <person name="Bunk B."/>
            <person name="Rast P."/>
            <person name="Borchert D."/>
            <person name="Glockner I."/>
            <person name="Freese H.M."/>
            <person name="Klenk H.P."/>
            <person name="Overmann J."/>
            <person name="Kaster A.K."/>
            <person name="Rohde M."/>
            <person name="Wiegand S."/>
            <person name="Jogler C."/>
        </authorList>
    </citation>
    <scope>NUCLEOTIDE SEQUENCE [LARGE SCALE GENOMIC DNA]</scope>
    <source>
        <strain evidence="2 3">NH11</strain>
    </source>
</reference>
<dbReference type="PANTHER" id="PTHR48104:SF30">
    <property type="entry name" value="METACASPASE-1"/>
    <property type="match status" value="1"/>
</dbReference>
<dbReference type="GO" id="GO:0006508">
    <property type="term" value="P:proteolysis"/>
    <property type="evidence" value="ECO:0007669"/>
    <property type="project" value="InterPro"/>
</dbReference>
<proteinExistence type="predicted"/>
<dbReference type="GO" id="GO:0005737">
    <property type="term" value="C:cytoplasm"/>
    <property type="evidence" value="ECO:0007669"/>
    <property type="project" value="TreeGrafter"/>
</dbReference>
<feature type="domain" description="Peptidase C14 caspase" evidence="1">
    <location>
        <begin position="42"/>
        <end position="294"/>
    </location>
</feature>
<evidence type="ECO:0000313" key="2">
    <source>
        <dbReference type="EMBL" id="APZ93234.1"/>
    </source>
</evidence>
<dbReference type="PANTHER" id="PTHR48104">
    <property type="entry name" value="METACASPASE-4"/>
    <property type="match status" value="1"/>
</dbReference>
<sequence>MKTCITSFLCIGLVGSTLLLETAVGDEPEELASARRSGNLRVLLVGVSRYPSLDKRQHLKGPPNDVHLIDALLSRKFADRIVSQQILTADKAPNMQPTRSNIEREFTTLIEEAQPDDQIFIMMAGHGSQQPDDAADPDETDGKDEIFLPQDIGKWKKESSTVENAISDDVIRGWLTEIRKKGAFVFFVADSCHSGTIARGDSAVSRDVDPTELGVPAAVEHDSEGDSDIKETIVEPQAAGVVALYAAHSHELAYEAPIPKATSKKHGWLSWALCESLENSSGKLSYADLARKIQWVYEQNGWTSSHPLIEGTDLDIEVLGTTDLSKPARPRLDSRDTPWTISGGLLQGITEDSVLAVIDDRQRTVGHVRVTQEGSVASEVEAVEFEGSPKVDAIASGLECAIVRRDLGLPDLRVAINTSRCSSYSDAIRRSLADRIAGMKLGDAPVAVDLVANRADAQILIVCGDDQLLLASIADVELDLTADTAGVDDAVSPRDGAQWMQTTPAGLSDDLRRIIAALNLRAMAGSNSGTDSRTVPQIAIEIGTKVKRRVSRTETKTLTEAKELRNQDKVSITLKNAGLIPADVTVLYVSSDWSIKSFFPDPRSPGTHNRLMPNERPIALPEIKIDDSTIGLEDLIVIAVHSDSVQPVNFAFLEQVGLPVAQRRGHGRDLASRGPKEPPHPLDALLKGRMSGASRGAVTSKLGQYAIQRHSWTVTK</sequence>
<evidence type="ECO:0000313" key="3">
    <source>
        <dbReference type="Proteomes" id="UP000187735"/>
    </source>
</evidence>
<protein>
    <submittedName>
        <fullName evidence="2">Caspase domain protein</fullName>
    </submittedName>
</protein>
<gene>
    <name evidence="2" type="ORF">Fuma_02851</name>
</gene>
<dbReference type="GO" id="GO:0004197">
    <property type="term" value="F:cysteine-type endopeptidase activity"/>
    <property type="evidence" value="ECO:0007669"/>
    <property type="project" value="InterPro"/>
</dbReference>
<dbReference type="InterPro" id="IPR050452">
    <property type="entry name" value="Metacaspase"/>
</dbReference>
<keyword evidence="3" id="KW-1185">Reference proteome</keyword>
<dbReference type="STRING" id="1891926.Fuma_02851"/>
<dbReference type="Proteomes" id="UP000187735">
    <property type="component" value="Chromosome"/>
</dbReference>
<dbReference type="Pfam" id="PF00656">
    <property type="entry name" value="Peptidase_C14"/>
    <property type="match status" value="1"/>
</dbReference>
<dbReference type="Gene3D" id="3.40.50.1460">
    <property type="match status" value="1"/>
</dbReference>
<dbReference type="InterPro" id="IPR011600">
    <property type="entry name" value="Pept_C14_caspase"/>
</dbReference>
<dbReference type="OrthoDB" id="1491023at2"/>
<accession>A0A1P8WGQ7</accession>